<evidence type="ECO:0000313" key="3">
    <source>
        <dbReference type="Proteomes" id="UP001159363"/>
    </source>
</evidence>
<accession>A0ABQ9IQG3</accession>
<protein>
    <submittedName>
        <fullName evidence="2">Uncharacterized protein</fullName>
    </submittedName>
</protein>
<name>A0ABQ9IQG3_9NEOP</name>
<reference evidence="2 3" key="1">
    <citation type="submission" date="2023-02" db="EMBL/GenBank/DDBJ databases">
        <title>LHISI_Scaffold_Assembly.</title>
        <authorList>
            <person name="Stuart O.P."/>
            <person name="Cleave R."/>
            <person name="Magrath M.J.L."/>
            <person name="Mikheyev A.S."/>
        </authorList>
    </citation>
    <scope>NUCLEOTIDE SEQUENCE [LARGE SCALE GENOMIC DNA]</scope>
    <source>
        <strain evidence="2">Daus_M_001</strain>
        <tissue evidence="2">Leg muscle</tissue>
    </source>
</reference>
<keyword evidence="3" id="KW-1185">Reference proteome</keyword>
<gene>
    <name evidence="2" type="ORF">PR048_003643</name>
</gene>
<feature type="compositionally biased region" description="Basic and acidic residues" evidence="1">
    <location>
        <begin position="69"/>
        <end position="78"/>
    </location>
</feature>
<sequence length="336" mass="37550">MADSFPNTSHSDLAVDDSLSPITYVLFLAEKNGSYKGHTGTLYKCVDVAKRKDLNWREYRAAPGTQGRGKREIPEKTRRPGASPGMIPICAKTWQRPRWESNTGFAPGFSRVVIVPLGGDGFSRASPVSRPFVPVLLHTHLTSPSSALKTSMLRAAQITPLFVMVPSSNCDRSKKKKKRRHYIYQYITDARRYTYRHVYFPLINGANIDVLMAIVVHHGTQFPGVTIQSHTDPLLVLKVQKPPLQNDLGSIPVRVIPDFRMWESCRDDAVGRWVFVGDLPLLPSFHSSAALYSLSPRLRRINTTSVKQVTMRAPSLECKRASFPLAKLEATPKVLG</sequence>
<evidence type="ECO:0000256" key="1">
    <source>
        <dbReference type="SAM" id="MobiDB-lite"/>
    </source>
</evidence>
<comment type="caution">
    <text evidence="2">The sequence shown here is derived from an EMBL/GenBank/DDBJ whole genome shotgun (WGS) entry which is preliminary data.</text>
</comment>
<evidence type="ECO:0000313" key="2">
    <source>
        <dbReference type="EMBL" id="KAJ8898283.1"/>
    </source>
</evidence>
<feature type="region of interest" description="Disordered" evidence="1">
    <location>
        <begin position="62"/>
        <end position="87"/>
    </location>
</feature>
<dbReference type="EMBL" id="JARBHB010000001">
    <property type="protein sequence ID" value="KAJ8898283.1"/>
    <property type="molecule type" value="Genomic_DNA"/>
</dbReference>
<organism evidence="2 3">
    <name type="scientific">Dryococelus australis</name>
    <dbReference type="NCBI Taxonomy" id="614101"/>
    <lineage>
        <taxon>Eukaryota</taxon>
        <taxon>Metazoa</taxon>
        <taxon>Ecdysozoa</taxon>
        <taxon>Arthropoda</taxon>
        <taxon>Hexapoda</taxon>
        <taxon>Insecta</taxon>
        <taxon>Pterygota</taxon>
        <taxon>Neoptera</taxon>
        <taxon>Polyneoptera</taxon>
        <taxon>Phasmatodea</taxon>
        <taxon>Verophasmatodea</taxon>
        <taxon>Anareolatae</taxon>
        <taxon>Phasmatidae</taxon>
        <taxon>Eurycanthinae</taxon>
        <taxon>Dryococelus</taxon>
    </lineage>
</organism>
<proteinExistence type="predicted"/>
<dbReference type="Proteomes" id="UP001159363">
    <property type="component" value="Chromosome 1"/>
</dbReference>